<dbReference type="SUPFAM" id="SSF143631">
    <property type="entry name" value="ApbE-like"/>
    <property type="match status" value="1"/>
</dbReference>
<comment type="similarity">
    <text evidence="10">Belongs to the ApbE family.</text>
</comment>
<evidence type="ECO:0000313" key="13">
    <source>
        <dbReference type="EMBL" id="MBF8436477.1"/>
    </source>
</evidence>
<keyword evidence="6 10" id="KW-0274">FAD</keyword>
<keyword evidence="4 10" id="KW-0808">Transferase</keyword>
<evidence type="ECO:0000256" key="7">
    <source>
        <dbReference type="ARBA" id="ARBA00022842"/>
    </source>
</evidence>
<dbReference type="AlphaFoldDB" id="A0A931APE4"/>
<dbReference type="GO" id="GO:0046872">
    <property type="term" value="F:metal ion binding"/>
    <property type="evidence" value="ECO:0007669"/>
    <property type="project" value="UniProtKB-UniRule"/>
</dbReference>
<dbReference type="GO" id="GO:0016740">
    <property type="term" value="F:transferase activity"/>
    <property type="evidence" value="ECO:0007669"/>
    <property type="project" value="UniProtKB-UniRule"/>
</dbReference>
<dbReference type="PANTHER" id="PTHR30040">
    <property type="entry name" value="THIAMINE BIOSYNTHESIS LIPOPROTEIN APBE"/>
    <property type="match status" value="1"/>
</dbReference>
<feature type="binding site" evidence="11">
    <location>
        <position position="309"/>
    </location>
    <ligand>
        <name>Mg(2+)</name>
        <dbReference type="ChEBI" id="CHEBI:18420"/>
    </ligand>
</feature>
<evidence type="ECO:0000256" key="8">
    <source>
        <dbReference type="ARBA" id="ARBA00031306"/>
    </source>
</evidence>
<sequence length="362" mass="39773">MNNKYLTGISIVIIIGILVFGFFMQNQGEEPEVANTDVEEYQDTKMMLDTINTIRTFGPDGEEAVAGAFERVSEIDDLFNIYDEDSNVSRINREAGQGPVEIEDHTYTILDKSIEYAELSGGAFDPSIGALIKLWGWGSDNGPSLPSQEEIEATLPLINYEDILLDEAAQTVEFNQSEMMIDLGAIAKGYAGELATNHLEDAGIEAAFVNLGGNIVLLGDKPDGTPWRIGVQNPRSDRGELMGLVVADTDYYDNRLAIATSGDYERYFEEDGEFYHHILSPFTGQSVDNGIASTTIVANDPVMADALSTGIFVLGIEEGLELAESIDDFEIIFVTDDKEVHLSSGLIDNFEVLDDDFEIFEL</sequence>
<reference evidence="13" key="1">
    <citation type="submission" date="2020-11" db="EMBL/GenBank/DDBJ databases">
        <title>Halonatronomonas betainensis gen. nov., sp. nov. a novel haloalkaliphilic representative of the family Halanaerobiacae capable of betaine degradation.</title>
        <authorList>
            <person name="Boltyanskaya Y."/>
            <person name="Kevbrin V."/>
            <person name="Detkova E."/>
            <person name="Grouzdev D.S."/>
            <person name="Koziaeva V."/>
            <person name="Zhilina T."/>
        </authorList>
    </citation>
    <scope>NUCLEOTIDE SEQUENCE</scope>
    <source>
        <strain evidence="13">Z-7014</strain>
    </source>
</reference>
<keyword evidence="5 10" id="KW-0479">Metal-binding</keyword>
<evidence type="ECO:0000256" key="12">
    <source>
        <dbReference type="SAM" id="Phobius"/>
    </source>
</evidence>
<comment type="catalytic activity">
    <reaction evidence="9 10">
        <text>L-threonyl-[protein] + FAD = FMN-L-threonyl-[protein] + AMP + H(+)</text>
        <dbReference type="Rhea" id="RHEA:36847"/>
        <dbReference type="Rhea" id="RHEA-COMP:11060"/>
        <dbReference type="Rhea" id="RHEA-COMP:11061"/>
        <dbReference type="ChEBI" id="CHEBI:15378"/>
        <dbReference type="ChEBI" id="CHEBI:30013"/>
        <dbReference type="ChEBI" id="CHEBI:57692"/>
        <dbReference type="ChEBI" id="CHEBI:74257"/>
        <dbReference type="ChEBI" id="CHEBI:456215"/>
        <dbReference type="EC" id="2.7.1.180"/>
    </reaction>
</comment>
<comment type="cofactor">
    <cofactor evidence="11">
        <name>Mg(2+)</name>
        <dbReference type="ChEBI" id="CHEBI:18420"/>
    </cofactor>
    <cofactor evidence="11">
        <name>Mn(2+)</name>
        <dbReference type="ChEBI" id="CHEBI:29035"/>
    </cofactor>
    <text evidence="11">Magnesium. Can also use manganese.</text>
</comment>
<gene>
    <name evidence="13" type="ORF">I0Q91_05265</name>
</gene>
<name>A0A931APE4_9FIRM</name>
<feature type="binding site" evidence="11">
    <location>
        <position position="305"/>
    </location>
    <ligand>
        <name>Mg(2+)</name>
        <dbReference type="ChEBI" id="CHEBI:18420"/>
    </ligand>
</feature>
<evidence type="ECO:0000256" key="6">
    <source>
        <dbReference type="ARBA" id="ARBA00022827"/>
    </source>
</evidence>
<evidence type="ECO:0000256" key="5">
    <source>
        <dbReference type="ARBA" id="ARBA00022723"/>
    </source>
</evidence>
<proteinExistence type="inferred from homology"/>
<dbReference type="PIRSF" id="PIRSF006268">
    <property type="entry name" value="ApbE"/>
    <property type="match status" value="1"/>
</dbReference>
<dbReference type="InterPro" id="IPR003374">
    <property type="entry name" value="ApbE-like_sf"/>
</dbReference>
<keyword evidence="7 10" id="KW-0460">Magnesium</keyword>
<dbReference type="RefSeq" id="WP_270453369.1">
    <property type="nucleotide sequence ID" value="NZ_JADPIE010000002.1"/>
</dbReference>
<evidence type="ECO:0000256" key="2">
    <source>
        <dbReference type="ARBA" id="ARBA00016337"/>
    </source>
</evidence>
<comment type="caution">
    <text evidence="13">The sequence shown here is derived from an EMBL/GenBank/DDBJ whole genome shotgun (WGS) entry which is preliminary data.</text>
</comment>
<keyword evidence="12" id="KW-0472">Membrane</keyword>
<evidence type="ECO:0000256" key="4">
    <source>
        <dbReference type="ARBA" id="ARBA00022679"/>
    </source>
</evidence>
<evidence type="ECO:0000256" key="3">
    <source>
        <dbReference type="ARBA" id="ARBA00022630"/>
    </source>
</evidence>
<dbReference type="EMBL" id="JADPIE010000002">
    <property type="protein sequence ID" value="MBF8436477.1"/>
    <property type="molecule type" value="Genomic_DNA"/>
</dbReference>
<keyword evidence="14" id="KW-1185">Reference proteome</keyword>
<evidence type="ECO:0000256" key="9">
    <source>
        <dbReference type="ARBA" id="ARBA00048540"/>
    </source>
</evidence>
<keyword evidence="12" id="KW-0812">Transmembrane</keyword>
<feature type="transmembrane region" description="Helical" evidence="12">
    <location>
        <begin position="5"/>
        <end position="24"/>
    </location>
</feature>
<dbReference type="PANTHER" id="PTHR30040:SF2">
    <property type="entry name" value="FAD:PROTEIN FMN TRANSFERASE"/>
    <property type="match status" value="1"/>
</dbReference>
<evidence type="ECO:0000313" key="14">
    <source>
        <dbReference type="Proteomes" id="UP000621436"/>
    </source>
</evidence>
<dbReference type="Gene3D" id="3.10.520.10">
    <property type="entry name" value="ApbE-like domains"/>
    <property type="match status" value="1"/>
</dbReference>
<organism evidence="13 14">
    <name type="scientific">Halonatronomonas betaini</name>
    <dbReference type="NCBI Taxonomy" id="2778430"/>
    <lineage>
        <taxon>Bacteria</taxon>
        <taxon>Bacillati</taxon>
        <taxon>Bacillota</taxon>
        <taxon>Clostridia</taxon>
        <taxon>Halanaerobiales</taxon>
        <taxon>Halarsenatibacteraceae</taxon>
        <taxon>Halonatronomonas</taxon>
    </lineage>
</organism>
<dbReference type="Proteomes" id="UP000621436">
    <property type="component" value="Unassembled WGS sequence"/>
</dbReference>
<accession>A0A931APE4</accession>
<keyword evidence="3 10" id="KW-0285">Flavoprotein</keyword>
<evidence type="ECO:0000256" key="1">
    <source>
        <dbReference type="ARBA" id="ARBA00011955"/>
    </source>
</evidence>
<feature type="binding site" evidence="11">
    <location>
        <position position="185"/>
    </location>
    <ligand>
        <name>Mg(2+)</name>
        <dbReference type="ChEBI" id="CHEBI:18420"/>
    </ligand>
</feature>
<keyword evidence="12" id="KW-1133">Transmembrane helix</keyword>
<evidence type="ECO:0000256" key="11">
    <source>
        <dbReference type="PIRSR" id="PIRSR006268-2"/>
    </source>
</evidence>
<evidence type="ECO:0000256" key="10">
    <source>
        <dbReference type="PIRNR" id="PIRNR006268"/>
    </source>
</evidence>
<dbReference type="InterPro" id="IPR024932">
    <property type="entry name" value="ApbE"/>
</dbReference>
<dbReference type="EC" id="2.7.1.180" evidence="1 10"/>
<dbReference type="Pfam" id="PF02424">
    <property type="entry name" value="ApbE"/>
    <property type="match status" value="1"/>
</dbReference>
<protein>
    <recommendedName>
        <fullName evidence="2 10">FAD:protein FMN transferase</fullName>
        <ecNumber evidence="1 10">2.7.1.180</ecNumber>
    </recommendedName>
    <alternativeName>
        <fullName evidence="8 10">Flavin transferase</fullName>
    </alternativeName>
</protein>